<organism evidence="3 4">
    <name type="scientific">Caenorhabditis elegans</name>
    <dbReference type="NCBI Taxonomy" id="6239"/>
    <lineage>
        <taxon>Eukaryota</taxon>
        <taxon>Metazoa</taxon>
        <taxon>Ecdysozoa</taxon>
        <taxon>Nematoda</taxon>
        <taxon>Chromadorea</taxon>
        <taxon>Rhabditida</taxon>
        <taxon>Rhabditina</taxon>
        <taxon>Rhabditomorpha</taxon>
        <taxon>Rhabditoidea</taxon>
        <taxon>Rhabditidae</taxon>
        <taxon>Peloderinae</taxon>
        <taxon>Caenorhabditis</taxon>
    </lineage>
</organism>
<dbReference type="AlphaFoldDB" id="Q067X7"/>
<dbReference type="CTD" id="4927032"/>
<feature type="chain" id="PRO_5004164921" evidence="2">
    <location>
        <begin position="18"/>
        <end position="75"/>
    </location>
</feature>
<dbReference type="UCSC" id="M199.9">
    <property type="organism name" value="c. elegans"/>
</dbReference>
<dbReference type="Proteomes" id="UP000001940">
    <property type="component" value="Chromosome IV"/>
</dbReference>
<dbReference type="KEGG" id="cel:CELE_M199.9"/>
<protein>
    <submittedName>
        <fullName evidence="3">Secreted protein</fullName>
    </submittedName>
</protein>
<feature type="signal peptide" evidence="2">
    <location>
        <begin position="1"/>
        <end position="17"/>
    </location>
</feature>
<name>Q067X7_CAEEL</name>
<evidence type="ECO:0000256" key="2">
    <source>
        <dbReference type="SAM" id="SignalP"/>
    </source>
</evidence>
<evidence type="ECO:0000313" key="4">
    <source>
        <dbReference type="Proteomes" id="UP000001940"/>
    </source>
</evidence>
<keyword evidence="4" id="KW-1185">Reference proteome</keyword>
<evidence type="ECO:0000313" key="3">
    <source>
        <dbReference type="EMBL" id="CAL49439.1"/>
    </source>
</evidence>
<evidence type="ECO:0000313" key="5">
    <source>
        <dbReference type="WormBase" id="M199.9"/>
    </source>
</evidence>
<dbReference type="InParanoid" id="Q067X7"/>
<dbReference type="AGR" id="WB:WBGene00044998"/>
<gene>
    <name evidence="3" type="ORF">CELE_M199.9</name>
    <name evidence="3 5" type="ORF">M199.9</name>
</gene>
<dbReference type="RefSeq" id="NP_001076698.1">
    <property type="nucleotide sequence ID" value="NM_001083229.1"/>
</dbReference>
<dbReference type="HOGENOM" id="CLU_2673359_0_0_1"/>
<dbReference type="SMR" id="Q067X7"/>
<dbReference type="WormBase" id="M199.9">
    <property type="protein sequence ID" value="CE40467"/>
    <property type="gene ID" value="WBGene00044998"/>
</dbReference>
<feature type="region of interest" description="Disordered" evidence="1">
    <location>
        <begin position="50"/>
        <end position="75"/>
    </location>
</feature>
<reference evidence="3 4" key="1">
    <citation type="journal article" date="1998" name="Science">
        <title>Genome sequence of the nematode C. elegans: a platform for investigating biology.</title>
        <authorList>
            <consortium name="The C. elegans sequencing consortium"/>
            <person name="Sulson J.E."/>
            <person name="Waterston R."/>
        </authorList>
    </citation>
    <scope>NUCLEOTIDE SEQUENCE [LARGE SCALE GENOMIC DNA]</scope>
    <source>
        <strain evidence="3 4">Bristol N2</strain>
    </source>
</reference>
<dbReference type="Bgee" id="WBGene00044998">
    <property type="expression patterns" value="Expressed in adult organism and 1 other cell type or tissue"/>
</dbReference>
<dbReference type="GeneID" id="4927032"/>
<accession>Q067X7</accession>
<sequence>MTKLLLIFLVLTAFVSASYSYGSYGNPAPQYPQNSGYEYQMDYETYDLKDYRGPRGYRGPPGPPGLPGAPGPDLE</sequence>
<dbReference type="PaxDb" id="6239-M199.9"/>
<proteinExistence type="predicted"/>
<feature type="compositionally biased region" description="Pro residues" evidence="1">
    <location>
        <begin position="60"/>
        <end position="75"/>
    </location>
</feature>
<evidence type="ECO:0000256" key="1">
    <source>
        <dbReference type="SAM" id="MobiDB-lite"/>
    </source>
</evidence>
<keyword evidence="2" id="KW-0732">Signal</keyword>
<dbReference type="EMBL" id="BX284604">
    <property type="protein sequence ID" value="CAL49439.1"/>
    <property type="molecule type" value="Genomic_DNA"/>
</dbReference>